<dbReference type="InterPro" id="IPR002110">
    <property type="entry name" value="Ankyrin_rpt"/>
</dbReference>
<dbReference type="Pfam" id="PF00023">
    <property type="entry name" value="Ank"/>
    <property type="match status" value="1"/>
</dbReference>
<dbReference type="PRINTS" id="PR01415">
    <property type="entry name" value="ANKYRIN"/>
</dbReference>
<dbReference type="AlphaFoldDB" id="A0A1S3HVN3"/>
<dbReference type="PANTHER" id="PTHR24173:SF83">
    <property type="entry name" value="SOCS BOX DOMAIN-CONTAINING PROTEIN"/>
    <property type="match status" value="1"/>
</dbReference>
<dbReference type="InterPro" id="IPR000719">
    <property type="entry name" value="Prot_kinase_dom"/>
</dbReference>
<feature type="repeat" description="ANK" evidence="3">
    <location>
        <begin position="274"/>
        <end position="296"/>
    </location>
</feature>
<evidence type="ECO:0000313" key="8">
    <source>
        <dbReference type="RefSeq" id="XP_013389606.1"/>
    </source>
</evidence>
<dbReference type="InterPro" id="IPR001969">
    <property type="entry name" value="Aspartic_peptidase_AS"/>
</dbReference>
<dbReference type="Gene3D" id="1.10.510.10">
    <property type="entry name" value="Transferase(Phosphotransferase) domain 1"/>
    <property type="match status" value="1"/>
</dbReference>
<dbReference type="GeneID" id="106158244"/>
<dbReference type="Gene3D" id="1.25.40.20">
    <property type="entry name" value="Ankyrin repeat-containing domain"/>
    <property type="match status" value="3"/>
</dbReference>
<feature type="repeat" description="ANK" evidence="3">
    <location>
        <begin position="344"/>
        <end position="376"/>
    </location>
</feature>
<feature type="repeat" description="ANK" evidence="3">
    <location>
        <begin position="138"/>
        <end position="170"/>
    </location>
</feature>
<dbReference type="InterPro" id="IPR001245">
    <property type="entry name" value="Ser-Thr/Tyr_kinase_cat_dom"/>
</dbReference>
<dbReference type="STRING" id="7574.A0A1S3HVN3"/>
<protein>
    <submittedName>
        <fullName evidence="8">Serine/threonine-protein kinase TNNI3K-like</fullName>
    </submittedName>
</protein>
<dbReference type="GO" id="GO:0004672">
    <property type="term" value="F:protein kinase activity"/>
    <property type="evidence" value="ECO:0007669"/>
    <property type="project" value="InterPro"/>
</dbReference>
<evidence type="ECO:0000256" key="3">
    <source>
        <dbReference type="PROSITE-ProRule" id="PRU00023"/>
    </source>
</evidence>
<dbReference type="InterPro" id="IPR036770">
    <property type="entry name" value="Ankyrin_rpt-contain_sf"/>
</dbReference>
<dbReference type="InterPro" id="IPR011009">
    <property type="entry name" value="Kinase-like_dom_sf"/>
</dbReference>
<dbReference type="Gene3D" id="3.30.200.20">
    <property type="entry name" value="Phosphorylase Kinase, domain 1"/>
    <property type="match status" value="1"/>
</dbReference>
<dbReference type="SUPFAM" id="SSF48403">
    <property type="entry name" value="Ankyrin repeat"/>
    <property type="match status" value="1"/>
</dbReference>
<organism evidence="7 8">
    <name type="scientific">Lingula anatina</name>
    <name type="common">Brachiopod</name>
    <name type="synonym">Lingula unguis</name>
    <dbReference type="NCBI Taxonomy" id="7574"/>
    <lineage>
        <taxon>Eukaryota</taxon>
        <taxon>Metazoa</taxon>
        <taxon>Spiralia</taxon>
        <taxon>Lophotrochozoa</taxon>
        <taxon>Brachiopoda</taxon>
        <taxon>Linguliformea</taxon>
        <taxon>Lingulata</taxon>
        <taxon>Lingulida</taxon>
        <taxon>Linguloidea</taxon>
        <taxon>Lingulidae</taxon>
        <taxon>Lingula</taxon>
    </lineage>
</organism>
<name>A0A1S3HVN3_LINAN</name>
<dbReference type="GO" id="GO:0006508">
    <property type="term" value="P:proteolysis"/>
    <property type="evidence" value="ECO:0007669"/>
    <property type="project" value="InterPro"/>
</dbReference>
<dbReference type="GO" id="GO:0005524">
    <property type="term" value="F:ATP binding"/>
    <property type="evidence" value="ECO:0007669"/>
    <property type="project" value="UniProtKB-UniRule"/>
</dbReference>
<dbReference type="PROSITE" id="PS50011">
    <property type="entry name" value="PROTEIN_KINASE_DOM"/>
    <property type="match status" value="1"/>
</dbReference>
<dbReference type="PROSITE" id="PS00141">
    <property type="entry name" value="ASP_PROTEASE"/>
    <property type="match status" value="1"/>
</dbReference>
<dbReference type="Pfam" id="PF12796">
    <property type="entry name" value="Ank_2"/>
    <property type="match status" value="2"/>
</dbReference>
<feature type="region of interest" description="Disordered" evidence="5">
    <location>
        <begin position="750"/>
        <end position="776"/>
    </location>
</feature>
<feature type="domain" description="Protein kinase" evidence="6">
    <location>
        <begin position="470"/>
        <end position="730"/>
    </location>
</feature>
<dbReference type="FunFam" id="1.25.40.20:FF:000089">
    <property type="entry name" value="serine/threonine-protein kinase TNNI3K"/>
    <property type="match status" value="1"/>
</dbReference>
<feature type="repeat" description="ANK" evidence="3">
    <location>
        <begin position="105"/>
        <end position="137"/>
    </location>
</feature>
<evidence type="ECO:0000256" key="2">
    <source>
        <dbReference type="ARBA" id="ARBA00023043"/>
    </source>
</evidence>
<sequence>MGNYKSRPTVSCGDELKKKISESYAVLRSRLIEDLRIRDAEWTELQQACSRGDTSKVNELLNEDNVEKDSSLSLLHIGCIATGSNKDHIKCLLKKGSKPTALSKNGYSPLHLACYRGDVDLIQSLLEGGADLAQTGYSDITALHIAVMCGHDEVVKLLLNQGADVNAADGVKFSPLHIACYFGHEKVVEDLIQHGADINISGGVGDRPIHLACSKGYLRITQFLVEGRPGQKADVNVMDDEQHRPVHFCCKSGHLAILHYLLQHQAEPHGSSIYGDTPLHLACYSGKVEVVKHLIKETGTESLTIENIFSETPLHSACTFGKSLDLVKFLLEQNVVNINYQGRDGHTALHSACYHGHLRLVQFLLDSGADMNLVASVSEQNGDSEKKEEQTCLMWAYERGHDSIVTLLKHHKRPQDESACGDYTHPGGDGSYVSVPSPLGKLKSITREKIDILHLRVNLPHHFHIDILDLEFQETIGSGSFGKVCKGKYAGKTVAVKRYRANSFSAKSDVDMFCREVSILAKLHSPHVVNFVGACLDDPSQFAIVTEFVSGGSLFSILHEQKRLLDLQFKLTISLDVAKGMAYLHNLPQPIIHRDLNSHNILLNENGRAVVADFGESRFLRCLEEDNMTKQPGNLRWMAPEIFTQCTKYSVKADVFSYALCLWELLSGELPFGHLKPAAAAADMAYRSTRPPLAITFPKPIVALLQKAWQSNPEERPEFSEIVVDLEEYKKSLNSTVEGAEEPTTFFYSTTHSSSISSQTSDAEEEEEEGRSTPPLTGRVLAMRTHWELEASRNSGVPLDEVRRRLPFPQIDNNGYVSDPLSTLRLPINVSPPSTPVESILNSCGDFESGDF</sequence>
<evidence type="ECO:0000256" key="1">
    <source>
        <dbReference type="ARBA" id="ARBA00022737"/>
    </source>
</evidence>
<dbReference type="PROSITE" id="PS50088">
    <property type="entry name" value="ANK_REPEAT"/>
    <property type="match status" value="5"/>
</dbReference>
<keyword evidence="1" id="KW-0677">Repeat</keyword>
<feature type="repeat" description="ANK" evidence="3">
    <location>
        <begin position="171"/>
        <end position="203"/>
    </location>
</feature>
<dbReference type="PROSITE" id="PS50297">
    <property type="entry name" value="ANK_REP_REGION"/>
    <property type="match status" value="5"/>
</dbReference>
<evidence type="ECO:0000256" key="4">
    <source>
        <dbReference type="PROSITE-ProRule" id="PRU10141"/>
    </source>
</evidence>
<dbReference type="KEGG" id="lak:106158244"/>
<dbReference type="InterPro" id="IPR017441">
    <property type="entry name" value="Protein_kinase_ATP_BS"/>
</dbReference>
<dbReference type="FunFam" id="1.10.510.10:FF:000259">
    <property type="entry name" value="Serine/threonine-protein kinase TNNI3K"/>
    <property type="match status" value="1"/>
</dbReference>
<dbReference type="InParanoid" id="A0A1S3HVN3"/>
<dbReference type="RefSeq" id="XP_013389606.1">
    <property type="nucleotide sequence ID" value="XM_013534152.2"/>
</dbReference>
<dbReference type="PANTHER" id="PTHR24173">
    <property type="entry name" value="ANKYRIN REPEAT CONTAINING"/>
    <property type="match status" value="1"/>
</dbReference>
<dbReference type="SUPFAM" id="SSF56112">
    <property type="entry name" value="Protein kinase-like (PK-like)"/>
    <property type="match status" value="1"/>
</dbReference>
<keyword evidence="4" id="KW-0067">ATP-binding</keyword>
<feature type="binding site" evidence="4">
    <location>
        <position position="497"/>
    </location>
    <ligand>
        <name>ATP</name>
        <dbReference type="ChEBI" id="CHEBI:30616"/>
    </ligand>
</feature>
<evidence type="ECO:0000256" key="5">
    <source>
        <dbReference type="SAM" id="MobiDB-lite"/>
    </source>
</evidence>
<keyword evidence="2 3" id="KW-0040">ANK repeat</keyword>
<reference evidence="8" key="1">
    <citation type="submission" date="2025-08" db="UniProtKB">
        <authorList>
            <consortium name="RefSeq"/>
        </authorList>
    </citation>
    <scope>IDENTIFICATION</scope>
    <source>
        <tissue evidence="8">Gonads</tissue>
    </source>
</reference>
<dbReference type="OrthoDB" id="339325at2759"/>
<dbReference type="Proteomes" id="UP000085678">
    <property type="component" value="Unplaced"/>
</dbReference>
<dbReference type="PROSITE" id="PS00107">
    <property type="entry name" value="PROTEIN_KINASE_ATP"/>
    <property type="match status" value="1"/>
</dbReference>
<evidence type="ECO:0000259" key="6">
    <source>
        <dbReference type="PROSITE" id="PS50011"/>
    </source>
</evidence>
<keyword evidence="4" id="KW-0547">Nucleotide-binding</keyword>
<dbReference type="SMART" id="SM00248">
    <property type="entry name" value="ANK"/>
    <property type="match status" value="11"/>
</dbReference>
<dbReference type="Pfam" id="PF07714">
    <property type="entry name" value="PK_Tyr_Ser-Thr"/>
    <property type="match status" value="1"/>
</dbReference>
<gene>
    <name evidence="8" type="primary">LOC106158244</name>
</gene>
<dbReference type="GO" id="GO:0004190">
    <property type="term" value="F:aspartic-type endopeptidase activity"/>
    <property type="evidence" value="ECO:0007669"/>
    <property type="project" value="InterPro"/>
</dbReference>
<keyword evidence="7" id="KW-1185">Reference proteome</keyword>
<proteinExistence type="predicted"/>
<evidence type="ECO:0000313" key="7">
    <source>
        <dbReference type="Proteomes" id="UP000085678"/>
    </source>
</evidence>
<accession>A0A1S3HVN3</accession>
<feature type="compositionally biased region" description="Low complexity" evidence="5">
    <location>
        <begin position="750"/>
        <end position="761"/>
    </location>
</feature>